<protein>
    <submittedName>
        <fullName evidence="2">Uncharacterized protein family (UPF0236)</fullName>
    </submittedName>
</protein>
<comment type="similarity">
    <text evidence="1">Belongs to the UPF0236 family.</text>
</comment>
<keyword evidence="3" id="KW-1185">Reference proteome</keyword>
<reference evidence="3" key="1">
    <citation type="submission" date="2016-10" db="EMBL/GenBank/DDBJ databases">
        <authorList>
            <person name="Varghese N."/>
            <person name="Submissions S."/>
        </authorList>
    </citation>
    <scope>NUCLEOTIDE SEQUENCE [LARGE SCALE GENOMIC DNA]</scope>
    <source>
        <strain evidence="3">MPL-11</strain>
    </source>
</reference>
<proteinExistence type="inferred from homology"/>
<dbReference type="InterPro" id="IPR009620">
    <property type="entry name" value="UPF0236"/>
</dbReference>
<dbReference type="OrthoDB" id="2162583at2"/>
<dbReference type="NCBIfam" id="NF033529">
    <property type="entry name" value="transpos_ISLre2"/>
    <property type="match status" value="1"/>
</dbReference>
<dbReference type="AlphaFoldDB" id="A0A1H0ZBF7"/>
<evidence type="ECO:0000256" key="1">
    <source>
        <dbReference type="ARBA" id="ARBA00006539"/>
    </source>
</evidence>
<name>A0A1H0ZBF7_9LACT</name>
<sequence length="469" mass="54520">MDRIISKVYEIIKESSDLIATEESIQLYMYEVFTELVGEMFTHLNQTIKEQKQQEGWKVKREDWKTVQFIFGPVRYRRTLMADQESQNHYPRDEWLGIRKHQRHSPLVEVKIAELASKCTYRDTAEILKEWTAVTVSHQTVGSLLKRVGEAQAREDEDMVIELEESAALPEGKKVDYFYAEADGVFVRGTTRKKSLEVRHAIVYEGWHKNGKRVSLKEPKAIMTTKKTAGFWAEVQAFTATRYALQHAQIMTNRDGGPGYTADKFQEAFSQSNYPVLNQLDAYHISQGLNRAFGVQSTLFKQKIHQALKTHNLETLTIWLDTYESTLEDTQAVEKLINFRTYILRNWDRIFDWRKKIEHVPEDARGLGAIESNQRHISYRMKKRGMHWSESGCEAMVKVKQGILNQTLREAYLHQQTRSTRQQRKVKQTVRVSSLLHQKTRQSVGAKRGTIPLYTSHSSAMGQLIKSFR</sequence>
<dbReference type="EMBL" id="FNJW01000008">
    <property type="protein sequence ID" value="SDQ24521.1"/>
    <property type="molecule type" value="Genomic_DNA"/>
</dbReference>
<dbReference type="Pfam" id="PF06782">
    <property type="entry name" value="UPF0236"/>
    <property type="match status" value="1"/>
</dbReference>
<dbReference type="Proteomes" id="UP000199481">
    <property type="component" value="Unassembled WGS sequence"/>
</dbReference>
<evidence type="ECO:0000313" key="2">
    <source>
        <dbReference type="EMBL" id="SDQ24521.1"/>
    </source>
</evidence>
<organism evidence="2 3">
    <name type="scientific">Carnobacterium viridans</name>
    <dbReference type="NCBI Taxonomy" id="174587"/>
    <lineage>
        <taxon>Bacteria</taxon>
        <taxon>Bacillati</taxon>
        <taxon>Bacillota</taxon>
        <taxon>Bacilli</taxon>
        <taxon>Lactobacillales</taxon>
        <taxon>Carnobacteriaceae</taxon>
        <taxon>Carnobacterium</taxon>
    </lineage>
</organism>
<gene>
    <name evidence="2" type="ORF">SAMN04487752_1413</name>
</gene>
<evidence type="ECO:0000313" key="3">
    <source>
        <dbReference type="Proteomes" id="UP000199481"/>
    </source>
</evidence>
<dbReference type="RefSeq" id="WP_089976515.1">
    <property type="nucleotide sequence ID" value="NZ_CP084916.1"/>
</dbReference>
<accession>A0A1H0ZBF7</accession>